<dbReference type="Proteomes" id="UP001278500">
    <property type="component" value="Unassembled WGS sequence"/>
</dbReference>
<evidence type="ECO:0000313" key="2">
    <source>
        <dbReference type="EMBL" id="KAK3352094.1"/>
    </source>
</evidence>
<feature type="compositionally biased region" description="Basic and acidic residues" evidence="1">
    <location>
        <begin position="80"/>
        <end position="94"/>
    </location>
</feature>
<dbReference type="EMBL" id="JAUEPP010000002">
    <property type="protein sequence ID" value="KAK3352094.1"/>
    <property type="molecule type" value="Genomic_DNA"/>
</dbReference>
<dbReference type="GeneID" id="87868124"/>
<dbReference type="AlphaFoldDB" id="A0AAE0JLY8"/>
<comment type="caution">
    <text evidence="2">The sequence shown here is derived from an EMBL/GenBank/DDBJ whole genome shotgun (WGS) entry which is preliminary data.</text>
</comment>
<reference evidence="2" key="1">
    <citation type="journal article" date="2023" name="Mol. Phylogenet. Evol.">
        <title>Genome-scale phylogeny and comparative genomics of the fungal order Sordariales.</title>
        <authorList>
            <person name="Hensen N."/>
            <person name="Bonometti L."/>
            <person name="Westerberg I."/>
            <person name="Brannstrom I.O."/>
            <person name="Guillou S."/>
            <person name="Cros-Aarteil S."/>
            <person name="Calhoun S."/>
            <person name="Haridas S."/>
            <person name="Kuo A."/>
            <person name="Mondo S."/>
            <person name="Pangilinan J."/>
            <person name="Riley R."/>
            <person name="LaButti K."/>
            <person name="Andreopoulos B."/>
            <person name="Lipzen A."/>
            <person name="Chen C."/>
            <person name="Yan M."/>
            <person name="Daum C."/>
            <person name="Ng V."/>
            <person name="Clum A."/>
            <person name="Steindorff A."/>
            <person name="Ohm R.A."/>
            <person name="Martin F."/>
            <person name="Silar P."/>
            <person name="Natvig D.O."/>
            <person name="Lalanne C."/>
            <person name="Gautier V."/>
            <person name="Ament-Velasquez S.L."/>
            <person name="Kruys A."/>
            <person name="Hutchinson M.I."/>
            <person name="Powell A.J."/>
            <person name="Barry K."/>
            <person name="Miller A.N."/>
            <person name="Grigoriev I.V."/>
            <person name="Debuchy R."/>
            <person name="Gladieux P."/>
            <person name="Hiltunen Thoren M."/>
            <person name="Johannesson H."/>
        </authorList>
    </citation>
    <scope>NUCLEOTIDE SEQUENCE</scope>
    <source>
        <strain evidence="2">CBS 560.94</strain>
    </source>
</reference>
<reference evidence="2" key="2">
    <citation type="submission" date="2023-06" db="EMBL/GenBank/DDBJ databases">
        <authorList>
            <consortium name="Lawrence Berkeley National Laboratory"/>
            <person name="Haridas S."/>
            <person name="Hensen N."/>
            <person name="Bonometti L."/>
            <person name="Westerberg I."/>
            <person name="Brannstrom I.O."/>
            <person name="Guillou S."/>
            <person name="Cros-Aarteil S."/>
            <person name="Calhoun S."/>
            <person name="Kuo A."/>
            <person name="Mondo S."/>
            <person name="Pangilinan J."/>
            <person name="Riley R."/>
            <person name="Labutti K."/>
            <person name="Andreopoulos B."/>
            <person name="Lipzen A."/>
            <person name="Chen C."/>
            <person name="Yanf M."/>
            <person name="Daum C."/>
            <person name="Ng V."/>
            <person name="Clum A."/>
            <person name="Steindorff A."/>
            <person name="Ohm R."/>
            <person name="Martin F."/>
            <person name="Silar P."/>
            <person name="Natvig D."/>
            <person name="Lalanne C."/>
            <person name="Gautier V."/>
            <person name="Ament-Velasquez S.L."/>
            <person name="Kruys A."/>
            <person name="Hutchinson M.I."/>
            <person name="Powell A.J."/>
            <person name="Barry K."/>
            <person name="Miller A.N."/>
            <person name="Grigoriev I.V."/>
            <person name="Debuchy R."/>
            <person name="Gladieux P."/>
            <person name="Thoren M.H."/>
            <person name="Johannesson H."/>
        </authorList>
    </citation>
    <scope>NUCLEOTIDE SEQUENCE</scope>
    <source>
        <strain evidence="2">CBS 560.94</strain>
    </source>
</reference>
<evidence type="ECO:0000313" key="3">
    <source>
        <dbReference type="Proteomes" id="UP001278500"/>
    </source>
</evidence>
<dbReference type="RefSeq" id="XP_062685389.1">
    <property type="nucleotide sequence ID" value="XM_062830970.1"/>
</dbReference>
<protein>
    <submittedName>
        <fullName evidence="2">Uncharacterized protein</fullName>
    </submittedName>
</protein>
<sequence length="108" mass="12003">MSAARKDFEECLEQLHMAWWTQEQGMAQAFADAEDQEAWFKNFFDCLAKIKQGPSPKPAVTGSSGAEVSGAEVKAVKRRRVDDGSTPEDHEQKAAKVSKQITEEFSLP</sequence>
<feature type="region of interest" description="Disordered" evidence="1">
    <location>
        <begin position="54"/>
        <end position="108"/>
    </location>
</feature>
<proteinExistence type="predicted"/>
<accession>A0AAE0JLY8</accession>
<evidence type="ECO:0000256" key="1">
    <source>
        <dbReference type="SAM" id="MobiDB-lite"/>
    </source>
</evidence>
<organism evidence="2 3">
    <name type="scientific">Neurospora tetraspora</name>
    <dbReference type="NCBI Taxonomy" id="94610"/>
    <lineage>
        <taxon>Eukaryota</taxon>
        <taxon>Fungi</taxon>
        <taxon>Dikarya</taxon>
        <taxon>Ascomycota</taxon>
        <taxon>Pezizomycotina</taxon>
        <taxon>Sordariomycetes</taxon>
        <taxon>Sordariomycetidae</taxon>
        <taxon>Sordariales</taxon>
        <taxon>Sordariaceae</taxon>
        <taxon>Neurospora</taxon>
    </lineage>
</organism>
<gene>
    <name evidence="2" type="ORF">B0H65DRAFT_587244</name>
</gene>
<keyword evidence="3" id="KW-1185">Reference proteome</keyword>
<name>A0AAE0JLY8_9PEZI</name>